<organism evidence="1 2">
    <name type="scientific">Hydnum rufescens UP504</name>
    <dbReference type="NCBI Taxonomy" id="1448309"/>
    <lineage>
        <taxon>Eukaryota</taxon>
        <taxon>Fungi</taxon>
        <taxon>Dikarya</taxon>
        <taxon>Basidiomycota</taxon>
        <taxon>Agaricomycotina</taxon>
        <taxon>Agaricomycetes</taxon>
        <taxon>Cantharellales</taxon>
        <taxon>Hydnaceae</taxon>
        <taxon>Hydnum</taxon>
    </lineage>
</organism>
<reference evidence="1" key="1">
    <citation type="journal article" date="2020" name="Nat. Commun.">
        <title>Large-scale genome sequencing of mycorrhizal fungi provides insights into the early evolution of symbiotic traits.</title>
        <authorList>
            <person name="Miyauchi S."/>
            <person name="Kiss E."/>
            <person name="Kuo A."/>
            <person name="Drula E."/>
            <person name="Kohler A."/>
            <person name="Sanchez-Garcia M."/>
            <person name="Morin E."/>
            <person name="Andreopoulos B."/>
            <person name="Barry K.W."/>
            <person name="Bonito G."/>
            <person name="Buee M."/>
            <person name="Carver A."/>
            <person name="Chen C."/>
            <person name="Cichocki N."/>
            <person name="Clum A."/>
            <person name="Culley D."/>
            <person name="Crous P.W."/>
            <person name="Fauchery L."/>
            <person name="Girlanda M."/>
            <person name="Hayes R.D."/>
            <person name="Keri Z."/>
            <person name="LaButti K."/>
            <person name="Lipzen A."/>
            <person name="Lombard V."/>
            <person name="Magnuson J."/>
            <person name="Maillard F."/>
            <person name="Murat C."/>
            <person name="Nolan M."/>
            <person name="Ohm R.A."/>
            <person name="Pangilinan J."/>
            <person name="Pereira M.F."/>
            <person name="Perotto S."/>
            <person name="Peter M."/>
            <person name="Pfister S."/>
            <person name="Riley R."/>
            <person name="Sitrit Y."/>
            <person name="Stielow J.B."/>
            <person name="Szollosi G."/>
            <person name="Zifcakova L."/>
            <person name="Stursova M."/>
            <person name="Spatafora J.W."/>
            <person name="Tedersoo L."/>
            <person name="Vaario L.M."/>
            <person name="Yamada A."/>
            <person name="Yan M."/>
            <person name="Wang P."/>
            <person name="Xu J."/>
            <person name="Bruns T."/>
            <person name="Baldrian P."/>
            <person name="Vilgalys R."/>
            <person name="Dunand C."/>
            <person name="Henrissat B."/>
            <person name="Grigoriev I.V."/>
            <person name="Hibbett D."/>
            <person name="Nagy L.G."/>
            <person name="Martin F.M."/>
        </authorList>
    </citation>
    <scope>NUCLEOTIDE SEQUENCE</scope>
    <source>
        <strain evidence="1">UP504</strain>
    </source>
</reference>
<dbReference type="Proteomes" id="UP000886523">
    <property type="component" value="Unassembled WGS sequence"/>
</dbReference>
<gene>
    <name evidence="1" type="ORF">BS47DRAFT_1342761</name>
</gene>
<accession>A0A9P6B0K6</accession>
<feature type="non-terminal residue" evidence="1">
    <location>
        <position position="1"/>
    </location>
</feature>
<keyword evidence="2" id="KW-1185">Reference proteome</keyword>
<comment type="caution">
    <text evidence="1">The sequence shown here is derived from an EMBL/GenBank/DDBJ whole genome shotgun (WGS) entry which is preliminary data.</text>
</comment>
<evidence type="ECO:0000313" key="2">
    <source>
        <dbReference type="Proteomes" id="UP000886523"/>
    </source>
</evidence>
<sequence>VFSSFSTVGVSFSVLFDCFQEITVGRHYVRYTVHPVPSLYIDGPSQITIILWPCSGGRGAYRVSYGRSPFLSLPIPSTNETNRCIFIGNSQYRDTT</sequence>
<name>A0A9P6B0K6_9AGAM</name>
<dbReference type="AlphaFoldDB" id="A0A9P6B0K6"/>
<protein>
    <submittedName>
        <fullName evidence="1">Uncharacterized protein</fullName>
    </submittedName>
</protein>
<dbReference type="EMBL" id="MU128957">
    <property type="protein sequence ID" value="KAF9514785.1"/>
    <property type="molecule type" value="Genomic_DNA"/>
</dbReference>
<proteinExistence type="predicted"/>
<evidence type="ECO:0000313" key="1">
    <source>
        <dbReference type="EMBL" id="KAF9514785.1"/>
    </source>
</evidence>